<dbReference type="AlphaFoldDB" id="K1YX15"/>
<reference evidence="1" key="1">
    <citation type="journal article" date="2012" name="Science">
        <title>Fermentation, hydrogen, and sulfur metabolism in multiple uncultivated bacterial phyla.</title>
        <authorList>
            <person name="Wrighton K.C."/>
            <person name="Thomas B.C."/>
            <person name="Sharon I."/>
            <person name="Miller C.S."/>
            <person name="Castelle C.J."/>
            <person name="VerBerkmoes N.C."/>
            <person name="Wilkins M.J."/>
            <person name="Hettich R.L."/>
            <person name="Lipton M.S."/>
            <person name="Williams K.H."/>
            <person name="Long P.E."/>
            <person name="Banfield J.F."/>
        </authorList>
    </citation>
    <scope>NUCLEOTIDE SEQUENCE [LARGE SCALE GENOMIC DNA]</scope>
</reference>
<name>K1YX15_9BACT</name>
<protein>
    <submittedName>
        <fullName evidence="1">Uncharacterized protein</fullName>
    </submittedName>
</protein>
<dbReference type="EMBL" id="AMFJ01034225">
    <property type="protein sequence ID" value="EKD29889.1"/>
    <property type="molecule type" value="Genomic_DNA"/>
</dbReference>
<gene>
    <name evidence="1" type="ORF">ACD_78C00225G0004</name>
</gene>
<organism evidence="1">
    <name type="scientific">uncultured bacterium</name>
    <name type="common">gcode 4</name>
    <dbReference type="NCBI Taxonomy" id="1234023"/>
    <lineage>
        <taxon>Bacteria</taxon>
        <taxon>environmental samples</taxon>
    </lineage>
</organism>
<evidence type="ECO:0000313" key="1">
    <source>
        <dbReference type="EMBL" id="EKD29889.1"/>
    </source>
</evidence>
<accession>K1YX15</accession>
<sequence>MWEVAPKNDIVTRMEQQEDRLSDIIISLGLPEKIHAKLINMVRLYGASEEIIDIIGKYTDEEKRLQMAHESNLNHLIKNAEEIDQAFMK</sequence>
<comment type="caution">
    <text evidence="1">The sequence shown here is derived from an EMBL/GenBank/DDBJ whole genome shotgun (WGS) entry which is preliminary data.</text>
</comment>
<proteinExistence type="predicted"/>